<keyword evidence="7" id="KW-0695">RNA-directed DNA polymerase</keyword>
<sequence length="212" mass="24181">MGHLNVQSLREAIKSGSIQGIDVEDISEDFQCHVCLQGKMCRAPFPKVSERVTAKGQLIHSDVCGPMRVASHGKKQYFTIFIDDFSGWCEVRFISQKNQVISEFESFRALVSTQHGEAIKCLQSDNGREYVNQDFDQLLRKHGILRRLTAPYNPEQNGVAERRNRTLMEMARCLLIQSELPPTFWAKALNTANYIRNRSPTSKLKGRTPYES</sequence>
<name>A0A0J7N0S9_LASNI</name>
<dbReference type="Gene3D" id="3.30.420.10">
    <property type="entry name" value="Ribonuclease H-like superfamily/Ribonuclease H"/>
    <property type="match status" value="1"/>
</dbReference>
<evidence type="ECO:0000313" key="11">
    <source>
        <dbReference type="EMBL" id="KMQ86250.1"/>
    </source>
</evidence>
<dbReference type="GO" id="GO:0003964">
    <property type="term" value="F:RNA-directed DNA polymerase activity"/>
    <property type="evidence" value="ECO:0007669"/>
    <property type="project" value="UniProtKB-KW"/>
</dbReference>
<evidence type="ECO:0000256" key="1">
    <source>
        <dbReference type="ARBA" id="ARBA00022722"/>
    </source>
</evidence>
<keyword evidence="4" id="KW-0378">Hydrolase</keyword>
<dbReference type="InterPro" id="IPR001584">
    <property type="entry name" value="Integrase_cat-core"/>
</dbReference>
<keyword evidence="9" id="KW-0233">DNA recombination</keyword>
<dbReference type="GO" id="GO:0046872">
    <property type="term" value="F:metal ion binding"/>
    <property type="evidence" value="ECO:0007669"/>
    <property type="project" value="UniProtKB-KW"/>
</dbReference>
<dbReference type="Pfam" id="PF00665">
    <property type="entry name" value="rve"/>
    <property type="match status" value="1"/>
</dbReference>
<dbReference type="GO" id="GO:0006310">
    <property type="term" value="P:DNA recombination"/>
    <property type="evidence" value="ECO:0007669"/>
    <property type="project" value="UniProtKB-KW"/>
</dbReference>
<keyword evidence="1" id="KW-0540">Nuclease</keyword>
<keyword evidence="5" id="KW-0460">Magnesium</keyword>
<dbReference type="InterPro" id="IPR039537">
    <property type="entry name" value="Retrotran_Ty1/copia-like"/>
</dbReference>
<dbReference type="SUPFAM" id="SSF53098">
    <property type="entry name" value="Ribonuclease H-like"/>
    <property type="match status" value="1"/>
</dbReference>
<dbReference type="STRING" id="67767.A0A0J7N0S9"/>
<dbReference type="PaxDb" id="67767-A0A0J7N0S9"/>
<dbReference type="GO" id="GO:0004519">
    <property type="term" value="F:endonuclease activity"/>
    <property type="evidence" value="ECO:0007669"/>
    <property type="project" value="UniProtKB-KW"/>
</dbReference>
<dbReference type="InterPro" id="IPR012337">
    <property type="entry name" value="RNaseH-like_sf"/>
</dbReference>
<organism evidence="11 12">
    <name type="scientific">Lasius niger</name>
    <name type="common">Black garden ant</name>
    <dbReference type="NCBI Taxonomy" id="67767"/>
    <lineage>
        <taxon>Eukaryota</taxon>
        <taxon>Metazoa</taxon>
        <taxon>Ecdysozoa</taxon>
        <taxon>Arthropoda</taxon>
        <taxon>Hexapoda</taxon>
        <taxon>Insecta</taxon>
        <taxon>Pterygota</taxon>
        <taxon>Neoptera</taxon>
        <taxon>Endopterygota</taxon>
        <taxon>Hymenoptera</taxon>
        <taxon>Apocrita</taxon>
        <taxon>Aculeata</taxon>
        <taxon>Formicoidea</taxon>
        <taxon>Formicidae</taxon>
        <taxon>Formicinae</taxon>
        <taxon>Lasius</taxon>
        <taxon>Lasius</taxon>
    </lineage>
</organism>
<keyword evidence="3" id="KW-0255">Endonuclease</keyword>
<dbReference type="PANTHER" id="PTHR42648">
    <property type="entry name" value="TRANSPOSASE, PUTATIVE-RELATED"/>
    <property type="match status" value="1"/>
</dbReference>
<keyword evidence="12" id="KW-1185">Reference proteome</keyword>
<keyword evidence="8" id="KW-0548">Nucleotidyltransferase</keyword>
<feature type="domain" description="Integrase catalytic" evidence="10">
    <location>
        <begin position="42"/>
        <end position="212"/>
    </location>
</feature>
<dbReference type="AlphaFoldDB" id="A0A0J7N0S9"/>
<dbReference type="EMBL" id="LBMM01012380">
    <property type="protein sequence ID" value="KMQ86250.1"/>
    <property type="molecule type" value="Genomic_DNA"/>
</dbReference>
<evidence type="ECO:0000259" key="10">
    <source>
        <dbReference type="PROSITE" id="PS50994"/>
    </source>
</evidence>
<evidence type="ECO:0000313" key="12">
    <source>
        <dbReference type="Proteomes" id="UP000036403"/>
    </source>
</evidence>
<evidence type="ECO:0000256" key="4">
    <source>
        <dbReference type="ARBA" id="ARBA00022801"/>
    </source>
</evidence>
<dbReference type="GO" id="GO:0015074">
    <property type="term" value="P:DNA integration"/>
    <property type="evidence" value="ECO:0007669"/>
    <property type="project" value="UniProtKB-KW"/>
</dbReference>
<dbReference type="InterPro" id="IPR036397">
    <property type="entry name" value="RNaseH_sf"/>
</dbReference>
<dbReference type="GO" id="GO:0016787">
    <property type="term" value="F:hydrolase activity"/>
    <property type="evidence" value="ECO:0007669"/>
    <property type="project" value="UniProtKB-KW"/>
</dbReference>
<dbReference type="Proteomes" id="UP000036403">
    <property type="component" value="Unassembled WGS sequence"/>
</dbReference>
<reference evidence="11 12" key="1">
    <citation type="submission" date="2015-04" db="EMBL/GenBank/DDBJ databases">
        <title>Lasius niger genome sequencing.</title>
        <authorList>
            <person name="Konorov E.A."/>
            <person name="Nikitin M.A."/>
            <person name="Kirill M.V."/>
            <person name="Chang P."/>
        </authorList>
    </citation>
    <scope>NUCLEOTIDE SEQUENCE [LARGE SCALE GENOMIC DNA]</scope>
    <source>
        <tissue evidence="11">Whole</tissue>
    </source>
</reference>
<dbReference type="GO" id="GO:0003887">
    <property type="term" value="F:DNA-directed DNA polymerase activity"/>
    <property type="evidence" value="ECO:0007669"/>
    <property type="project" value="UniProtKB-KW"/>
</dbReference>
<protein>
    <submittedName>
        <fullName evidence="11">Retrovirus-related pol polyprotein from transposon tnt 1-94</fullName>
    </submittedName>
</protein>
<keyword evidence="6" id="KW-0229">DNA integration</keyword>
<comment type="caution">
    <text evidence="11">The sequence shown here is derived from an EMBL/GenBank/DDBJ whole genome shotgun (WGS) entry which is preliminary data.</text>
</comment>
<gene>
    <name evidence="11" type="ORF">RF55_14812</name>
</gene>
<dbReference type="PROSITE" id="PS50994">
    <property type="entry name" value="INTEGRASE"/>
    <property type="match status" value="1"/>
</dbReference>
<dbReference type="OrthoDB" id="7611892at2759"/>
<evidence type="ECO:0000256" key="7">
    <source>
        <dbReference type="ARBA" id="ARBA00022918"/>
    </source>
</evidence>
<keyword evidence="8" id="KW-0808">Transferase</keyword>
<dbReference type="PANTHER" id="PTHR42648:SF11">
    <property type="entry name" value="TRANSPOSON TY4-P GAG-POL POLYPROTEIN"/>
    <property type="match status" value="1"/>
</dbReference>
<evidence type="ECO:0000256" key="3">
    <source>
        <dbReference type="ARBA" id="ARBA00022759"/>
    </source>
</evidence>
<proteinExistence type="predicted"/>
<evidence type="ECO:0000256" key="9">
    <source>
        <dbReference type="ARBA" id="ARBA00023172"/>
    </source>
</evidence>
<keyword evidence="8" id="KW-0239">DNA-directed DNA polymerase</keyword>
<evidence type="ECO:0000256" key="6">
    <source>
        <dbReference type="ARBA" id="ARBA00022908"/>
    </source>
</evidence>
<evidence type="ECO:0000256" key="2">
    <source>
        <dbReference type="ARBA" id="ARBA00022723"/>
    </source>
</evidence>
<accession>A0A0J7N0S9</accession>
<evidence type="ECO:0000256" key="5">
    <source>
        <dbReference type="ARBA" id="ARBA00022842"/>
    </source>
</evidence>
<dbReference type="GO" id="GO:0003676">
    <property type="term" value="F:nucleic acid binding"/>
    <property type="evidence" value="ECO:0007669"/>
    <property type="project" value="InterPro"/>
</dbReference>
<keyword evidence="2" id="KW-0479">Metal-binding</keyword>
<evidence type="ECO:0000256" key="8">
    <source>
        <dbReference type="ARBA" id="ARBA00022932"/>
    </source>
</evidence>